<reference evidence="9 10" key="1">
    <citation type="submission" date="2024-08" db="EMBL/GenBank/DDBJ databases">
        <title>Gnathostoma spinigerum genome.</title>
        <authorList>
            <person name="Gonzalez-Bertolin B."/>
            <person name="Monzon S."/>
            <person name="Zaballos A."/>
            <person name="Jimenez P."/>
            <person name="Dekumyoy P."/>
            <person name="Varona S."/>
            <person name="Cuesta I."/>
            <person name="Sumanam S."/>
            <person name="Adisakwattana P."/>
            <person name="Gasser R.B."/>
            <person name="Hernandez-Gonzalez A."/>
            <person name="Young N.D."/>
            <person name="Perteguer M.J."/>
        </authorList>
    </citation>
    <scope>NUCLEOTIDE SEQUENCE [LARGE SCALE GENOMIC DNA]</scope>
    <source>
        <strain evidence="9">AL3</strain>
        <tissue evidence="9">Liver</tissue>
    </source>
</reference>
<comment type="caution">
    <text evidence="9">The sequence shown here is derived from an EMBL/GenBank/DDBJ whole genome shotgun (WGS) entry which is preliminary data.</text>
</comment>
<proteinExistence type="inferred from homology"/>
<keyword evidence="5" id="KW-0010">Activator</keyword>
<name>A0ABD6ENN4_9BILA</name>
<evidence type="ECO:0000256" key="7">
    <source>
        <dbReference type="ARBA" id="ARBA00023242"/>
    </source>
</evidence>
<keyword evidence="6" id="KW-0804">Transcription</keyword>
<dbReference type="AlphaFoldDB" id="A0ABD6ENN4"/>
<evidence type="ECO:0000256" key="3">
    <source>
        <dbReference type="ARBA" id="ARBA00019693"/>
    </source>
</evidence>
<dbReference type="Proteomes" id="UP001608902">
    <property type="component" value="Unassembled WGS sequence"/>
</dbReference>
<dbReference type="InterPro" id="IPR021429">
    <property type="entry name" value="Mediator_Med24"/>
</dbReference>
<comment type="similarity">
    <text evidence="2">Belongs to the Mediator complex subunit 24 family.</text>
</comment>
<dbReference type="EMBL" id="JBGFUD010002917">
    <property type="protein sequence ID" value="MFH4978157.1"/>
    <property type="molecule type" value="Genomic_DNA"/>
</dbReference>
<dbReference type="PANTHER" id="PTHR12898:SF1">
    <property type="entry name" value="MEDIATOR OF RNA POLYMERASE II TRANSCRIPTION SUBUNIT 24"/>
    <property type="match status" value="1"/>
</dbReference>
<evidence type="ECO:0000256" key="4">
    <source>
        <dbReference type="ARBA" id="ARBA00023015"/>
    </source>
</evidence>
<keyword evidence="10" id="KW-1185">Reference proteome</keyword>
<accession>A0ABD6ENN4</accession>
<evidence type="ECO:0000256" key="1">
    <source>
        <dbReference type="ARBA" id="ARBA00004123"/>
    </source>
</evidence>
<evidence type="ECO:0000313" key="10">
    <source>
        <dbReference type="Proteomes" id="UP001608902"/>
    </source>
</evidence>
<comment type="subcellular location">
    <subcellularLocation>
        <location evidence="1">Nucleus</location>
    </subcellularLocation>
</comment>
<evidence type="ECO:0000313" key="9">
    <source>
        <dbReference type="EMBL" id="MFH4978157.1"/>
    </source>
</evidence>
<keyword evidence="4" id="KW-0805">Transcription regulation</keyword>
<dbReference type="GO" id="GO:0005634">
    <property type="term" value="C:nucleus"/>
    <property type="evidence" value="ECO:0007669"/>
    <property type="project" value="UniProtKB-SubCell"/>
</dbReference>
<dbReference type="PANTHER" id="PTHR12898">
    <property type="entry name" value="MEDIATOR OF RNA POLYMERASE II TRANSCRIPTION SUBUNIT 24"/>
    <property type="match status" value="1"/>
</dbReference>
<dbReference type="Pfam" id="PF11277">
    <property type="entry name" value="Med24_N"/>
    <property type="match status" value="1"/>
</dbReference>
<evidence type="ECO:0000256" key="8">
    <source>
        <dbReference type="ARBA" id="ARBA00031960"/>
    </source>
</evidence>
<protein>
    <recommendedName>
        <fullName evidence="3">Mediator of RNA polymerase II transcription subunit 24</fullName>
    </recommendedName>
    <alternativeName>
        <fullName evidence="8">Mediator complex subunit 24</fullName>
    </alternativeName>
</protein>
<evidence type="ECO:0000256" key="2">
    <source>
        <dbReference type="ARBA" id="ARBA00007864"/>
    </source>
</evidence>
<evidence type="ECO:0000256" key="6">
    <source>
        <dbReference type="ARBA" id="ARBA00023163"/>
    </source>
</evidence>
<sequence>MIVQCSEPDNDWVVALVSRAYIEHFSPMEFGAALRNRMNTRGCTPHQIRQLATTLIRFATASSVPENRLLQCLESLVKSEVLRWATFIEVITVFRTFSRVQCVVSLATILMNSVPLLRCSYRSLEECTELTSAIMKVLNWCLLALENSLKCENDKSTQSLIQCLSSYANDKFCRAVLLLQEQIGGDVSFYDAEGVNYIVEAAVSFTRNFPHVKGLNEMTSALRQFGTSPVERIPDPLEGLIIQAHPAILTLVSVFEGFRMTKKVDQMADSFYRMAEILGFPFAKMFEDMIRGSLLIILEAKEALGEELVASQAFFYVKLPQIFKHLLILGASPPDLLTALETICDNRTLLNQVEMKTKNNTFQHLLEQMAAAGVIDETTVRTMLDKRAESLMIHNPDILQMLGNNSAQTLRQPLILRANSAKMAVDKMLRQSNDERTAIERTINLLLKLASGSGGLVTFDSVCASFCADGNLTFFSSKLAVINGQSERPIDNIDMNDGRRQRALAFNLSFILLTRMRFIYNDLRPSELVNGSCRSVDNTQSCFFKFASHYGWTATESGVPSRSLTDEEKAPYMESVNILKHGQAFWDTRSVDYAELVDAVPFFGEILLDEFKIAKPENHDHLNESIKNVLHAFRDDANFMIVCLVQWMCAQPVTNARQSLVKSFIYALEYPHQLNSIQQERWALTTAACRRTLDDLSICDRLRDPRYTWVINCGKRKLPTVPATIPATRAQSSDAEMLKQAFTYARQQSWGSPNVLQLVDRCNKAGVVENWCMVWLRAMLKLSTNDEMVAAGELCLAAGMMSPVPCMLSFAQHLTDYILEQNVEFGSVEPKSLVSARFLVHCLQLALHCFWRQQNERRARGLKVDEVERKRPRLDGEEENINEANPVERSIRVIFEKFLCETRAGHLKSTITFIFHFMESLAAAPRNKPTLRIIELIPYELIINLARLDPQAFSIDIYFPLVDLNSVANAERALQFTCLLRRLGGI</sequence>
<gene>
    <name evidence="9" type="ORF">AB6A40_004866</name>
</gene>
<evidence type="ECO:0000256" key="5">
    <source>
        <dbReference type="ARBA" id="ARBA00023159"/>
    </source>
</evidence>
<organism evidence="9 10">
    <name type="scientific">Gnathostoma spinigerum</name>
    <dbReference type="NCBI Taxonomy" id="75299"/>
    <lineage>
        <taxon>Eukaryota</taxon>
        <taxon>Metazoa</taxon>
        <taxon>Ecdysozoa</taxon>
        <taxon>Nematoda</taxon>
        <taxon>Chromadorea</taxon>
        <taxon>Rhabditida</taxon>
        <taxon>Spirurina</taxon>
        <taxon>Gnathostomatomorpha</taxon>
        <taxon>Gnathostomatoidea</taxon>
        <taxon>Gnathostomatidae</taxon>
        <taxon>Gnathostoma</taxon>
    </lineage>
</organism>
<keyword evidence="7" id="KW-0539">Nucleus</keyword>